<dbReference type="Gene3D" id="3.30.9.10">
    <property type="entry name" value="D-Amino Acid Oxidase, subunit A, domain 2"/>
    <property type="match status" value="1"/>
</dbReference>
<dbReference type="Proteomes" id="UP000663870">
    <property type="component" value="Unassembled WGS sequence"/>
</dbReference>
<gene>
    <name evidence="2" type="ORF">JXQ802_LOCUS1053</name>
</gene>
<dbReference type="PANTHER" id="PTHR13847">
    <property type="entry name" value="SARCOSINE DEHYDROGENASE-RELATED"/>
    <property type="match status" value="1"/>
</dbReference>
<evidence type="ECO:0000313" key="2">
    <source>
        <dbReference type="EMBL" id="CAF0739795.1"/>
    </source>
</evidence>
<proteinExistence type="predicted"/>
<name>A0A813NMM8_9BILA</name>
<feature type="domain" description="FAD dependent oxidoreductase" evidence="1">
    <location>
        <begin position="6"/>
        <end position="380"/>
    </location>
</feature>
<comment type="caution">
    <text evidence="2">The sequence shown here is derived from an EMBL/GenBank/DDBJ whole genome shotgun (WGS) entry which is preliminary data.</text>
</comment>
<dbReference type="SUPFAM" id="SSF51905">
    <property type="entry name" value="FAD/NAD(P)-binding domain"/>
    <property type="match status" value="1"/>
</dbReference>
<dbReference type="AlphaFoldDB" id="A0A813NMM8"/>
<dbReference type="GO" id="GO:0005737">
    <property type="term" value="C:cytoplasm"/>
    <property type="evidence" value="ECO:0007669"/>
    <property type="project" value="TreeGrafter"/>
</dbReference>
<accession>A0A813NMM8</accession>
<evidence type="ECO:0000313" key="3">
    <source>
        <dbReference type="Proteomes" id="UP000663870"/>
    </source>
</evidence>
<reference evidence="2" key="1">
    <citation type="submission" date="2021-02" db="EMBL/GenBank/DDBJ databases">
        <authorList>
            <person name="Nowell W R."/>
        </authorList>
    </citation>
    <scope>NUCLEOTIDE SEQUENCE</scope>
</reference>
<protein>
    <recommendedName>
        <fullName evidence="1">FAD dependent oxidoreductase domain-containing protein</fullName>
    </recommendedName>
</protein>
<evidence type="ECO:0000259" key="1">
    <source>
        <dbReference type="Pfam" id="PF01266"/>
    </source>
</evidence>
<dbReference type="Pfam" id="PF01266">
    <property type="entry name" value="DAO"/>
    <property type="match status" value="1"/>
</dbReference>
<dbReference type="Gene3D" id="3.50.50.60">
    <property type="entry name" value="FAD/NAD(P)-binding domain"/>
    <property type="match status" value="1"/>
</dbReference>
<dbReference type="InterPro" id="IPR036188">
    <property type="entry name" value="FAD/NAD-bd_sf"/>
</dbReference>
<dbReference type="PANTHER" id="PTHR13847:SF150">
    <property type="entry name" value="OXIDOREDUCTASE TDA3-RELATED"/>
    <property type="match status" value="1"/>
</dbReference>
<dbReference type="InterPro" id="IPR006076">
    <property type="entry name" value="FAD-dep_OxRdtase"/>
</dbReference>
<dbReference type="EMBL" id="CAJNOL010000011">
    <property type="protein sequence ID" value="CAF0739795.1"/>
    <property type="molecule type" value="Genomic_DNA"/>
</dbReference>
<organism evidence="2 3">
    <name type="scientific">Rotaria sordida</name>
    <dbReference type="NCBI Taxonomy" id="392033"/>
    <lineage>
        <taxon>Eukaryota</taxon>
        <taxon>Metazoa</taxon>
        <taxon>Spiralia</taxon>
        <taxon>Gnathifera</taxon>
        <taxon>Rotifera</taxon>
        <taxon>Eurotatoria</taxon>
        <taxon>Bdelloidea</taxon>
        <taxon>Philodinida</taxon>
        <taxon>Philodinidae</taxon>
        <taxon>Rotaria</taxon>
    </lineage>
</organism>
<sequence length="405" mass="44746">MANSNRICIIGGGVIGASIGFHLSEAGCSNITIVERTNIACGASGRSGGFLAKNWRSGVEGKFSESSFLAHSELAKRLKNEFSIDVMYRRLTTYNISVSETPDKKSSIKQTNDNQSLPKWITADIREKEILGNEDTTAQVHPGLLTNALVKVIENRGGRVIIGKANGFLFETITTHTEKDEHHQTSPIRAIKLLIENQEPIEADIFVLAMGPWTYQAAPWFRDAMIFKENISHQLDIISGVKAHSIVFKGNQPTEPYAFFLSYRSNDGNILDPEVYPRSNGDIYVCGFSEQHTQNLSDSGNSVPIDENSCERLRQIAMQIASTLKDSNVEIKQACYLPQSHDGIPIIGRLHGLNNVYVAAGHSCWGILNSLATGAQLTQLILKGEISPYLKQCDPGRFFRHTSHK</sequence>
<keyword evidence="3" id="KW-1185">Reference proteome</keyword>